<reference evidence="2 3" key="1">
    <citation type="submission" date="2017-08" db="EMBL/GenBank/DDBJ databases">
        <authorList>
            <person name="de Groot N.N."/>
        </authorList>
    </citation>
    <scope>NUCLEOTIDE SEQUENCE [LARGE SCALE GENOMIC DNA]</scope>
    <source>
        <strain evidence="2 3">JC228</strain>
    </source>
</reference>
<organism evidence="2 3">
    <name type="scientific">Bacillus oleivorans</name>
    <dbReference type="NCBI Taxonomy" id="1448271"/>
    <lineage>
        <taxon>Bacteria</taxon>
        <taxon>Bacillati</taxon>
        <taxon>Bacillota</taxon>
        <taxon>Bacilli</taxon>
        <taxon>Bacillales</taxon>
        <taxon>Bacillaceae</taxon>
        <taxon>Bacillus</taxon>
    </lineage>
</organism>
<dbReference type="InterPro" id="IPR001633">
    <property type="entry name" value="EAL_dom"/>
</dbReference>
<dbReference type="SMART" id="SM00052">
    <property type="entry name" value="EAL"/>
    <property type="match status" value="1"/>
</dbReference>
<evidence type="ECO:0000313" key="3">
    <source>
        <dbReference type="Proteomes" id="UP000219546"/>
    </source>
</evidence>
<evidence type="ECO:0000259" key="1">
    <source>
        <dbReference type="PROSITE" id="PS50883"/>
    </source>
</evidence>
<protein>
    <submittedName>
        <fullName evidence="2">EAL domain-containing protein (Putative c-di-GMP-specific phosphodiesterase class I)</fullName>
    </submittedName>
</protein>
<dbReference type="Proteomes" id="UP000219546">
    <property type="component" value="Unassembled WGS sequence"/>
</dbReference>
<dbReference type="InterPro" id="IPR035919">
    <property type="entry name" value="EAL_sf"/>
</dbReference>
<name>A0A285D5B8_9BACI</name>
<dbReference type="InterPro" id="IPR050706">
    <property type="entry name" value="Cyclic-di-GMP_PDE-like"/>
</dbReference>
<feature type="domain" description="EAL" evidence="1">
    <location>
        <begin position="21"/>
        <end position="276"/>
    </location>
</feature>
<dbReference type="Gene3D" id="3.20.20.450">
    <property type="entry name" value="EAL domain"/>
    <property type="match status" value="1"/>
</dbReference>
<dbReference type="OrthoDB" id="9759607at2"/>
<dbReference type="PROSITE" id="PS50883">
    <property type="entry name" value="EAL"/>
    <property type="match status" value="1"/>
</dbReference>
<gene>
    <name evidence="2" type="ORF">SAMN05877753_110208</name>
</gene>
<dbReference type="Pfam" id="PF00563">
    <property type="entry name" value="EAL"/>
    <property type="match status" value="1"/>
</dbReference>
<proteinExistence type="predicted"/>
<dbReference type="PANTHER" id="PTHR33121:SF71">
    <property type="entry name" value="OXYGEN SENSOR PROTEIN DOSP"/>
    <property type="match status" value="1"/>
</dbReference>
<dbReference type="RefSeq" id="WP_097160240.1">
    <property type="nucleotide sequence ID" value="NZ_JBEPMQ010000011.1"/>
</dbReference>
<dbReference type="PANTHER" id="PTHR33121">
    <property type="entry name" value="CYCLIC DI-GMP PHOSPHODIESTERASE PDEF"/>
    <property type="match status" value="1"/>
</dbReference>
<dbReference type="SUPFAM" id="SSF141868">
    <property type="entry name" value="EAL domain-like"/>
    <property type="match status" value="1"/>
</dbReference>
<accession>A0A285D5B8</accession>
<evidence type="ECO:0000313" key="2">
    <source>
        <dbReference type="EMBL" id="SNX74997.1"/>
    </source>
</evidence>
<dbReference type="EMBL" id="OAOP01000010">
    <property type="protein sequence ID" value="SNX74997.1"/>
    <property type="molecule type" value="Genomic_DNA"/>
</dbReference>
<dbReference type="CDD" id="cd01948">
    <property type="entry name" value="EAL"/>
    <property type="match status" value="1"/>
</dbReference>
<keyword evidence="3" id="KW-1185">Reference proteome</keyword>
<dbReference type="AlphaFoldDB" id="A0A285D5B8"/>
<sequence>MSIFEIFKQKWSFLQCKSMKNSVLSREWKKAVQNGYISFYLQPKYSFTDEQVVGAEALIRWIHPKKGPIAPSEFIPLAEKRGLIQMIDTWMLESVINQIGIWNKLGISDQFQISVNVSADTLESSHFIKSIKRALKTSEVLPNQLEIEITEGVQLKDIHQVVKNLKCLQKFGIQIALDDFGVGYSCLTYLTKYPVDTLKIDRSFVWQLPNEKNASIIIRGLIHMAYELGLKVVAEGVESKEQYDFLKSHGCHTLQGFFKHKPIPVHEFESEFFRKSAAV</sequence>
<dbReference type="GO" id="GO:0071111">
    <property type="term" value="F:cyclic-guanylate-specific phosphodiesterase activity"/>
    <property type="evidence" value="ECO:0007669"/>
    <property type="project" value="InterPro"/>
</dbReference>